<evidence type="ECO:0000313" key="2">
    <source>
        <dbReference type="EMBL" id="KAI7728958.1"/>
    </source>
</evidence>
<keyword evidence="3" id="KW-1185">Reference proteome</keyword>
<accession>A0AAD5BSR2</accession>
<protein>
    <recommendedName>
        <fullName evidence="4">RRM domain-containing protein</fullName>
    </recommendedName>
</protein>
<feature type="non-terminal residue" evidence="2">
    <location>
        <position position="92"/>
    </location>
</feature>
<name>A0AAD5BSR2_AMBAR</name>
<feature type="region of interest" description="Disordered" evidence="1">
    <location>
        <begin position="1"/>
        <end position="49"/>
    </location>
</feature>
<reference evidence="2" key="1">
    <citation type="submission" date="2022-06" db="EMBL/GenBank/DDBJ databases">
        <title>Uncovering the hologenomic basis of an extraordinary plant invasion.</title>
        <authorList>
            <person name="Bieker V.C."/>
            <person name="Martin M.D."/>
            <person name="Gilbert T."/>
            <person name="Hodgins K."/>
            <person name="Battlay P."/>
            <person name="Petersen B."/>
            <person name="Wilson J."/>
        </authorList>
    </citation>
    <scope>NUCLEOTIDE SEQUENCE</scope>
    <source>
        <strain evidence="2">AA19_3_7</strain>
        <tissue evidence="2">Leaf</tissue>
    </source>
</reference>
<dbReference type="AlphaFoldDB" id="A0AAD5BSR2"/>
<feature type="compositionally biased region" description="Polar residues" evidence="1">
    <location>
        <begin position="1"/>
        <end position="14"/>
    </location>
</feature>
<comment type="caution">
    <text evidence="2">The sequence shown here is derived from an EMBL/GenBank/DDBJ whole genome shotgun (WGS) entry which is preliminary data.</text>
</comment>
<gene>
    <name evidence="2" type="ORF">M8C21_020054</name>
</gene>
<evidence type="ECO:0000313" key="3">
    <source>
        <dbReference type="Proteomes" id="UP001206925"/>
    </source>
</evidence>
<dbReference type="CDD" id="cd00590">
    <property type="entry name" value="RRM_SF"/>
    <property type="match status" value="1"/>
</dbReference>
<feature type="non-terminal residue" evidence="2">
    <location>
        <position position="1"/>
    </location>
</feature>
<sequence length="92" mass="9874">LAKENTGPSATQPAPSAAVKVSPKPEKRASTSSVVPKPSMIPNSGPSDNIYDVKAIRVKDLPPKMTQESLLEAVKQFGSVKLKNIQIKEYSQ</sequence>
<dbReference type="SUPFAM" id="SSF54928">
    <property type="entry name" value="RNA-binding domain, RBD"/>
    <property type="match status" value="1"/>
</dbReference>
<dbReference type="EMBL" id="JAMZMK010011104">
    <property type="protein sequence ID" value="KAI7728958.1"/>
    <property type="molecule type" value="Genomic_DNA"/>
</dbReference>
<proteinExistence type="predicted"/>
<dbReference type="Proteomes" id="UP001206925">
    <property type="component" value="Unassembled WGS sequence"/>
</dbReference>
<dbReference type="GO" id="GO:0003676">
    <property type="term" value="F:nucleic acid binding"/>
    <property type="evidence" value="ECO:0007669"/>
    <property type="project" value="InterPro"/>
</dbReference>
<dbReference type="InterPro" id="IPR035979">
    <property type="entry name" value="RBD_domain_sf"/>
</dbReference>
<evidence type="ECO:0008006" key="4">
    <source>
        <dbReference type="Google" id="ProtNLM"/>
    </source>
</evidence>
<evidence type="ECO:0000256" key="1">
    <source>
        <dbReference type="SAM" id="MobiDB-lite"/>
    </source>
</evidence>
<organism evidence="2 3">
    <name type="scientific">Ambrosia artemisiifolia</name>
    <name type="common">Common ragweed</name>
    <dbReference type="NCBI Taxonomy" id="4212"/>
    <lineage>
        <taxon>Eukaryota</taxon>
        <taxon>Viridiplantae</taxon>
        <taxon>Streptophyta</taxon>
        <taxon>Embryophyta</taxon>
        <taxon>Tracheophyta</taxon>
        <taxon>Spermatophyta</taxon>
        <taxon>Magnoliopsida</taxon>
        <taxon>eudicotyledons</taxon>
        <taxon>Gunneridae</taxon>
        <taxon>Pentapetalae</taxon>
        <taxon>asterids</taxon>
        <taxon>campanulids</taxon>
        <taxon>Asterales</taxon>
        <taxon>Asteraceae</taxon>
        <taxon>Asteroideae</taxon>
        <taxon>Heliantheae alliance</taxon>
        <taxon>Heliantheae</taxon>
        <taxon>Ambrosia</taxon>
    </lineage>
</organism>